<evidence type="ECO:0000313" key="1">
    <source>
        <dbReference type="EMBL" id="MDQ9170276.1"/>
    </source>
</evidence>
<reference evidence="1 2" key="1">
    <citation type="submission" date="2023-08" db="EMBL/GenBank/DDBJ databases">
        <title>Oxalobacteraceae gen .nov., isolated from river sludge outside the plant.</title>
        <authorList>
            <person name="Zhao S.Y."/>
        </authorList>
    </citation>
    <scope>NUCLEOTIDE SEQUENCE [LARGE SCALE GENOMIC DNA]</scope>
    <source>
        <strain evidence="1 2">R-40</strain>
    </source>
</reference>
<proteinExistence type="predicted"/>
<evidence type="ECO:0000313" key="2">
    <source>
        <dbReference type="Proteomes" id="UP001225596"/>
    </source>
</evidence>
<name>A0ABU1BMQ9_9BURK</name>
<dbReference type="EMBL" id="JAUYVH010000003">
    <property type="protein sequence ID" value="MDQ9170276.1"/>
    <property type="molecule type" value="Genomic_DNA"/>
</dbReference>
<comment type="caution">
    <text evidence="1">The sequence shown here is derived from an EMBL/GenBank/DDBJ whole genome shotgun (WGS) entry which is preliminary data.</text>
</comment>
<organism evidence="1 2">
    <name type="scientific">Keguizhuia sedimenti</name>
    <dbReference type="NCBI Taxonomy" id="3064264"/>
    <lineage>
        <taxon>Bacteria</taxon>
        <taxon>Pseudomonadati</taxon>
        <taxon>Pseudomonadota</taxon>
        <taxon>Betaproteobacteria</taxon>
        <taxon>Burkholderiales</taxon>
        <taxon>Oxalobacteraceae</taxon>
        <taxon>Keguizhuia</taxon>
    </lineage>
</organism>
<keyword evidence="2" id="KW-1185">Reference proteome</keyword>
<protein>
    <submittedName>
        <fullName evidence="1">Uncharacterized protein</fullName>
    </submittedName>
</protein>
<gene>
    <name evidence="1" type="ORF">Q8A64_07595</name>
</gene>
<accession>A0ABU1BMQ9</accession>
<dbReference type="Proteomes" id="UP001225596">
    <property type="component" value="Unassembled WGS sequence"/>
</dbReference>
<dbReference type="RefSeq" id="WP_338436202.1">
    <property type="nucleotide sequence ID" value="NZ_JAUYVH010000003.1"/>
</dbReference>
<sequence>MDNFSFKFAGYRSRQPADAHQRHSPKNYEEIRKPVKLEALTITPALIEWLRGLPASVRPRNLILKFPRVANKLAHAAERPKVVDRLLNEYMLDDRGGRKGFPFDVLQELANLREYYDGLEREE</sequence>